<reference evidence="3 4" key="1">
    <citation type="journal article" date="2024" name="J Genomics">
        <title>Draft genome sequencing and assembly of Favolaschia claudopus CIRM-BRFM 2984 isolated from oak limbs.</title>
        <authorList>
            <person name="Navarro D."/>
            <person name="Drula E."/>
            <person name="Chaduli D."/>
            <person name="Cazenave R."/>
            <person name="Ahrendt S."/>
            <person name="Wang J."/>
            <person name="Lipzen A."/>
            <person name="Daum C."/>
            <person name="Barry K."/>
            <person name="Grigoriev I.V."/>
            <person name="Favel A."/>
            <person name="Rosso M.N."/>
            <person name="Martin F."/>
        </authorList>
    </citation>
    <scope>NUCLEOTIDE SEQUENCE [LARGE SCALE GENOMIC DNA]</scope>
    <source>
        <strain evidence="3 4">CIRM-BRFM 2984</strain>
    </source>
</reference>
<organism evidence="3 4">
    <name type="scientific">Favolaschia claudopus</name>
    <dbReference type="NCBI Taxonomy" id="2862362"/>
    <lineage>
        <taxon>Eukaryota</taxon>
        <taxon>Fungi</taxon>
        <taxon>Dikarya</taxon>
        <taxon>Basidiomycota</taxon>
        <taxon>Agaricomycotina</taxon>
        <taxon>Agaricomycetes</taxon>
        <taxon>Agaricomycetidae</taxon>
        <taxon>Agaricales</taxon>
        <taxon>Marasmiineae</taxon>
        <taxon>Mycenaceae</taxon>
        <taxon>Favolaschia</taxon>
    </lineage>
</organism>
<accession>A0AAV9YYR2</accession>
<evidence type="ECO:0000256" key="1">
    <source>
        <dbReference type="SAM" id="MobiDB-lite"/>
    </source>
</evidence>
<dbReference type="Gene3D" id="3.30.70.940">
    <property type="entry name" value="NusG, N-terminal domain"/>
    <property type="match status" value="1"/>
</dbReference>
<dbReference type="SUPFAM" id="SSF52047">
    <property type="entry name" value="RNI-like"/>
    <property type="match status" value="1"/>
</dbReference>
<evidence type="ECO:0000313" key="4">
    <source>
        <dbReference type="Proteomes" id="UP001362999"/>
    </source>
</evidence>
<dbReference type="EMBL" id="JAWWNJ010000284">
    <property type="protein sequence ID" value="KAK6966315.1"/>
    <property type="molecule type" value="Genomic_DNA"/>
</dbReference>
<dbReference type="InterPro" id="IPR036735">
    <property type="entry name" value="NGN_dom_sf"/>
</dbReference>
<dbReference type="InterPro" id="IPR032675">
    <property type="entry name" value="LRR_dom_sf"/>
</dbReference>
<dbReference type="Proteomes" id="UP001362999">
    <property type="component" value="Unassembled WGS sequence"/>
</dbReference>
<dbReference type="InterPro" id="IPR022581">
    <property type="entry name" value="Spt5_N"/>
</dbReference>
<feature type="compositionally biased region" description="Acidic residues" evidence="1">
    <location>
        <begin position="29"/>
        <end position="46"/>
    </location>
</feature>
<sequence length="559" mass="62070">MADLYVPGSGVKSAKRRRVSSVADFLDLAAEEDRGEEDEDSEDEDAAFALSSFLDPSDDEDTGAPETLPPRLTTSALPQEDAEELARKIKDRYSRRRMSECGAVPQGGEDEGSSRSIFRWMHTVEHTTNTTKTPIWTVKATRGREWDVVCTIFKIAACFPADGKILSVSASPASPGHVYIEFDLRYIGELWNVSFVHFRMDIKHIQLVCRLAVGTGERARAHLPILHVSTEDEDEPDAATLKECGSPEALAEWLAAVAGFLAPVVAHAKSLTIDSTTPLGVSAILTSIGVQQASNLEQLTCYSYDRHSDNVDYLQSVVSRQLQSLSITRINPIGLAPCLENQSPNLLHNVTALHLYMLTNLTWDQMKMILRSPVALQELDVWEVECSGDPGTEVVHLPQLRSLAMDDLESGGLQLAAFLSMPAIENLTVNAAGGGDGGWGRLLDFEDVIHRVKTCRIGSWYCKLTSARLIDLSSCADTFLAEFLRTRGLERPRLENVKRWIVRDDITRPQAKVLLTWPGSAVEAIYAKPMDEEGDWFYRWLLTPHGCTIQRVDDRPYDQ</sequence>
<dbReference type="AlphaFoldDB" id="A0AAV9YYR2"/>
<feature type="domain" description="Spt5 transcription elongation factor N-terminal" evidence="2">
    <location>
        <begin position="25"/>
        <end position="99"/>
    </location>
</feature>
<evidence type="ECO:0000313" key="3">
    <source>
        <dbReference type="EMBL" id="KAK6966315.1"/>
    </source>
</evidence>
<comment type="caution">
    <text evidence="3">The sequence shown here is derived from an EMBL/GenBank/DDBJ whole genome shotgun (WGS) entry which is preliminary data.</text>
</comment>
<dbReference type="GO" id="GO:0006354">
    <property type="term" value="P:DNA-templated transcription elongation"/>
    <property type="evidence" value="ECO:0007669"/>
    <property type="project" value="InterPro"/>
</dbReference>
<feature type="region of interest" description="Disordered" evidence="1">
    <location>
        <begin position="29"/>
        <end position="82"/>
    </location>
</feature>
<proteinExistence type="predicted"/>
<name>A0AAV9YYR2_9AGAR</name>
<protein>
    <recommendedName>
        <fullName evidence="2">Spt5 transcription elongation factor N-terminal domain-containing protein</fullName>
    </recommendedName>
</protein>
<evidence type="ECO:0000259" key="2">
    <source>
        <dbReference type="Pfam" id="PF11942"/>
    </source>
</evidence>
<dbReference type="Gene3D" id="3.80.10.10">
    <property type="entry name" value="Ribonuclease Inhibitor"/>
    <property type="match status" value="1"/>
</dbReference>
<dbReference type="Pfam" id="PF11942">
    <property type="entry name" value="Spt5_N"/>
    <property type="match status" value="1"/>
</dbReference>
<gene>
    <name evidence="3" type="ORF">R3P38DRAFT_3246504</name>
</gene>
<keyword evidence="4" id="KW-1185">Reference proteome</keyword>